<evidence type="ECO:0000313" key="3">
    <source>
        <dbReference type="EMBL" id="MFC6334333.1"/>
    </source>
</evidence>
<name>A0ABW1V795_9BACL</name>
<feature type="transmembrane region" description="Helical" evidence="2">
    <location>
        <begin position="6"/>
        <end position="29"/>
    </location>
</feature>
<accession>A0ABW1V795</accession>
<evidence type="ECO:0000313" key="4">
    <source>
        <dbReference type="Proteomes" id="UP001596233"/>
    </source>
</evidence>
<evidence type="ECO:0000256" key="2">
    <source>
        <dbReference type="SAM" id="Phobius"/>
    </source>
</evidence>
<keyword evidence="2" id="KW-0472">Membrane</keyword>
<keyword evidence="2" id="KW-1133">Transmembrane helix</keyword>
<dbReference type="EMBL" id="JBHSTE010000005">
    <property type="protein sequence ID" value="MFC6334333.1"/>
    <property type="molecule type" value="Genomic_DNA"/>
</dbReference>
<protein>
    <submittedName>
        <fullName evidence="3">DUF4446 family protein</fullName>
    </submittedName>
</protein>
<comment type="caution">
    <text evidence="3">The sequence shown here is derived from an EMBL/GenBank/DDBJ whole genome shotgun (WGS) entry which is preliminary data.</text>
</comment>
<keyword evidence="1" id="KW-0175">Coiled coil</keyword>
<reference evidence="4" key="1">
    <citation type="journal article" date="2019" name="Int. J. Syst. Evol. Microbiol.">
        <title>The Global Catalogue of Microorganisms (GCM) 10K type strain sequencing project: providing services to taxonomists for standard genome sequencing and annotation.</title>
        <authorList>
            <consortium name="The Broad Institute Genomics Platform"/>
            <consortium name="The Broad Institute Genome Sequencing Center for Infectious Disease"/>
            <person name="Wu L."/>
            <person name="Ma J."/>
        </authorList>
    </citation>
    <scope>NUCLEOTIDE SEQUENCE [LARGE SCALE GENOMIC DNA]</scope>
    <source>
        <strain evidence="4">PCU 280</strain>
    </source>
</reference>
<dbReference type="Proteomes" id="UP001596233">
    <property type="component" value="Unassembled WGS sequence"/>
</dbReference>
<evidence type="ECO:0000256" key="1">
    <source>
        <dbReference type="SAM" id="Coils"/>
    </source>
</evidence>
<gene>
    <name evidence="3" type="ORF">ACFP56_17025</name>
</gene>
<proteinExistence type="predicted"/>
<sequence>MVSEYMDIIVAAVAIIIIIQTILLIGLSFKLKKLTRSYRAMMDSTGVENLEEVLIGIKQEQNRYKEEINASKQKIEALEQRMPQLKSKVAIHRYNAFADSGSDLSFSLAITNDEKDGVVLTSIYSREGMYVYGKPIQKGQSNYSLTPEERKVIDEAN</sequence>
<dbReference type="Pfam" id="PF14584">
    <property type="entry name" value="DUF4446"/>
    <property type="match status" value="1"/>
</dbReference>
<organism evidence="3 4">
    <name type="scientific">Paenibacillus septentrionalis</name>
    <dbReference type="NCBI Taxonomy" id="429342"/>
    <lineage>
        <taxon>Bacteria</taxon>
        <taxon>Bacillati</taxon>
        <taxon>Bacillota</taxon>
        <taxon>Bacilli</taxon>
        <taxon>Bacillales</taxon>
        <taxon>Paenibacillaceae</taxon>
        <taxon>Paenibacillus</taxon>
    </lineage>
</organism>
<dbReference type="RefSeq" id="WP_379236722.1">
    <property type="nucleotide sequence ID" value="NZ_JBHSTE010000005.1"/>
</dbReference>
<dbReference type="InterPro" id="IPR027981">
    <property type="entry name" value="DUF4446"/>
</dbReference>
<feature type="coiled-coil region" evidence="1">
    <location>
        <begin position="47"/>
        <end position="88"/>
    </location>
</feature>
<keyword evidence="4" id="KW-1185">Reference proteome</keyword>
<keyword evidence="2" id="KW-0812">Transmembrane</keyword>